<evidence type="ECO:0008006" key="3">
    <source>
        <dbReference type="Google" id="ProtNLM"/>
    </source>
</evidence>
<sequence length="184" mass="20058">MRAAARVSSRTRRHLGQEAAHCTLAQWKGRLGGLDLGRREVTNRKVQAYFRREHGDNPVLLQGSSDVDDLIEALRAGGPSENLASLHHAERPLMPAGVPDHELLVGVDAGSQVGVLAFMDDGNFVSLDPLKGSGEVSYSIMGNATEFPESSELPVALVRQAVNEFLCSGGQRPKCVQWQEPEFW</sequence>
<proteinExistence type="predicted"/>
<dbReference type="EMBL" id="CP021978">
    <property type="protein sequence ID" value="QCD60323.1"/>
    <property type="molecule type" value="Genomic_DNA"/>
</dbReference>
<reference evidence="1 2" key="1">
    <citation type="submission" date="2017-06" db="EMBL/GenBank/DDBJ databases">
        <title>Complete Genome Sequence of Streptomyces hawaiiensis NRRL 15010 and insights into acyldepsipeptides biosynthesis.</title>
        <authorList>
            <person name="Mariita R.M."/>
            <person name="Sello J.K."/>
        </authorList>
    </citation>
    <scope>NUCLEOTIDE SEQUENCE [LARGE SCALE GENOMIC DNA]</scope>
    <source>
        <strain evidence="1 2">ATCC 12236</strain>
    </source>
</reference>
<dbReference type="Pfam" id="PF14430">
    <property type="entry name" value="Imm1"/>
    <property type="match status" value="1"/>
</dbReference>
<organism evidence="1 2">
    <name type="scientific">Streptomyces hawaiiensis</name>
    <dbReference type="NCBI Taxonomy" id="67305"/>
    <lineage>
        <taxon>Bacteria</taxon>
        <taxon>Bacillati</taxon>
        <taxon>Actinomycetota</taxon>
        <taxon>Actinomycetes</taxon>
        <taxon>Kitasatosporales</taxon>
        <taxon>Streptomycetaceae</taxon>
        <taxon>Streptomyces</taxon>
    </lineage>
</organism>
<dbReference type="AlphaFoldDB" id="A0A6G5RQH8"/>
<name>A0A6G5RQH8_9ACTN</name>
<dbReference type="InterPro" id="IPR025680">
    <property type="entry name" value="DddI"/>
</dbReference>
<gene>
    <name evidence="1" type="ORF">CEB94_40615</name>
</gene>
<protein>
    <recommendedName>
        <fullName evidence="3">Immunity protein Imm1</fullName>
    </recommendedName>
</protein>
<evidence type="ECO:0000313" key="2">
    <source>
        <dbReference type="Proteomes" id="UP000495940"/>
    </source>
</evidence>
<keyword evidence="2" id="KW-1185">Reference proteome</keyword>
<accession>A0A6G5RQH8</accession>
<evidence type="ECO:0000313" key="1">
    <source>
        <dbReference type="EMBL" id="QCD60323.1"/>
    </source>
</evidence>
<dbReference type="KEGG" id="shaw:CEB94_40615"/>
<dbReference type="Proteomes" id="UP000495940">
    <property type="component" value="Chromosome"/>
</dbReference>